<accession>A0A9D4HLR6</accession>
<dbReference type="Proteomes" id="UP000828390">
    <property type="component" value="Unassembled WGS sequence"/>
</dbReference>
<evidence type="ECO:0000256" key="1">
    <source>
        <dbReference type="SAM" id="MobiDB-lite"/>
    </source>
</evidence>
<gene>
    <name evidence="2" type="ORF">DPMN_050958</name>
</gene>
<name>A0A9D4HLR6_DREPO</name>
<reference evidence="2" key="2">
    <citation type="submission" date="2020-11" db="EMBL/GenBank/DDBJ databases">
        <authorList>
            <person name="McCartney M.A."/>
            <person name="Auch B."/>
            <person name="Kono T."/>
            <person name="Mallez S."/>
            <person name="Becker A."/>
            <person name="Gohl D.M."/>
            <person name="Silverstein K.A.T."/>
            <person name="Koren S."/>
            <person name="Bechman K.B."/>
            <person name="Herman A."/>
            <person name="Abrahante J.E."/>
            <person name="Garbe J."/>
        </authorList>
    </citation>
    <scope>NUCLEOTIDE SEQUENCE</scope>
    <source>
        <strain evidence="2">Duluth1</strain>
        <tissue evidence="2">Whole animal</tissue>
    </source>
</reference>
<dbReference type="AlphaFoldDB" id="A0A9D4HLR6"/>
<evidence type="ECO:0000313" key="3">
    <source>
        <dbReference type="Proteomes" id="UP000828390"/>
    </source>
</evidence>
<evidence type="ECO:0000313" key="2">
    <source>
        <dbReference type="EMBL" id="KAH3725127.1"/>
    </source>
</evidence>
<dbReference type="EMBL" id="JAIWYP010000012">
    <property type="protein sequence ID" value="KAH3725127.1"/>
    <property type="molecule type" value="Genomic_DNA"/>
</dbReference>
<reference evidence="2" key="1">
    <citation type="journal article" date="2019" name="bioRxiv">
        <title>The Genome of the Zebra Mussel, Dreissena polymorpha: A Resource for Invasive Species Research.</title>
        <authorList>
            <person name="McCartney M.A."/>
            <person name="Auch B."/>
            <person name="Kono T."/>
            <person name="Mallez S."/>
            <person name="Zhang Y."/>
            <person name="Obille A."/>
            <person name="Becker A."/>
            <person name="Abrahante J.E."/>
            <person name="Garbe J."/>
            <person name="Badalamenti J.P."/>
            <person name="Herman A."/>
            <person name="Mangelson H."/>
            <person name="Liachko I."/>
            <person name="Sullivan S."/>
            <person name="Sone E.D."/>
            <person name="Koren S."/>
            <person name="Silverstein K.A.T."/>
            <person name="Beckman K.B."/>
            <person name="Gohl D.M."/>
        </authorList>
    </citation>
    <scope>NUCLEOTIDE SEQUENCE</scope>
    <source>
        <strain evidence="2">Duluth1</strain>
        <tissue evidence="2">Whole animal</tissue>
    </source>
</reference>
<proteinExistence type="predicted"/>
<feature type="compositionally biased region" description="Pro residues" evidence="1">
    <location>
        <begin position="10"/>
        <end position="24"/>
    </location>
</feature>
<protein>
    <submittedName>
        <fullName evidence="2">Uncharacterized protein</fullName>
    </submittedName>
</protein>
<sequence length="102" mass="10772">MRSGCTNAPTKPPLSPPPKLPSYPAEPPLDPSWFPSVTEPVSKVISPSLSISVVMTSVVSWLSRPCVSRIPGCSASAWSPSMTSAASRVCILARLLCSWTST</sequence>
<feature type="region of interest" description="Disordered" evidence="1">
    <location>
        <begin position="1"/>
        <end position="24"/>
    </location>
</feature>
<organism evidence="2 3">
    <name type="scientific">Dreissena polymorpha</name>
    <name type="common">Zebra mussel</name>
    <name type="synonym">Mytilus polymorpha</name>
    <dbReference type="NCBI Taxonomy" id="45954"/>
    <lineage>
        <taxon>Eukaryota</taxon>
        <taxon>Metazoa</taxon>
        <taxon>Spiralia</taxon>
        <taxon>Lophotrochozoa</taxon>
        <taxon>Mollusca</taxon>
        <taxon>Bivalvia</taxon>
        <taxon>Autobranchia</taxon>
        <taxon>Heteroconchia</taxon>
        <taxon>Euheterodonta</taxon>
        <taxon>Imparidentia</taxon>
        <taxon>Neoheterodontei</taxon>
        <taxon>Myida</taxon>
        <taxon>Dreissenoidea</taxon>
        <taxon>Dreissenidae</taxon>
        <taxon>Dreissena</taxon>
    </lineage>
</organism>
<keyword evidence="3" id="KW-1185">Reference proteome</keyword>
<comment type="caution">
    <text evidence="2">The sequence shown here is derived from an EMBL/GenBank/DDBJ whole genome shotgun (WGS) entry which is preliminary data.</text>
</comment>